<reference evidence="2 3" key="1">
    <citation type="submission" date="2018-08" db="EMBL/GenBank/DDBJ databases">
        <title>Comparative genomics of wild bee and flower associated Lactobacillus reveals potential adaptation to the bee host.</title>
        <authorList>
            <person name="Vuong H.Q."/>
            <person name="Mcfrederick Q.S."/>
        </authorList>
    </citation>
    <scope>NUCLEOTIDE SEQUENCE [LARGE SCALE GENOMIC DNA]</scope>
    <source>
        <strain evidence="2 3">HV_13</strain>
    </source>
</reference>
<dbReference type="Pfam" id="PF01183">
    <property type="entry name" value="Glyco_hydro_25"/>
    <property type="match status" value="1"/>
</dbReference>
<dbReference type="EMBL" id="QUAV01000006">
    <property type="protein sequence ID" value="TPR23121.1"/>
    <property type="molecule type" value="Genomic_DNA"/>
</dbReference>
<dbReference type="InterPro" id="IPR002053">
    <property type="entry name" value="Glyco_hydro_25"/>
</dbReference>
<gene>
    <name evidence="2" type="ORF">DY114_07375</name>
</gene>
<dbReference type="RefSeq" id="WP_140926061.1">
    <property type="nucleotide sequence ID" value="NZ_QUAU01000006.1"/>
</dbReference>
<dbReference type="SUPFAM" id="SSF51445">
    <property type="entry name" value="(Trans)glycosidases"/>
    <property type="match status" value="1"/>
</dbReference>
<dbReference type="Gene3D" id="3.20.20.80">
    <property type="entry name" value="Glycosidases"/>
    <property type="match status" value="1"/>
</dbReference>
<comment type="similarity">
    <text evidence="1">Belongs to the glycosyl hydrolase 25 family.</text>
</comment>
<evidence type="ECO:0000313" key="2">
    <source>
        <dbReference type="EMBL" id="TPR23121.1"/>
    </source>
</evidence>
<accession>A0ABY2Z0E1</accession>
<keyword evidence="3" id="KW-1185">Reference proteome</keyword>
<evidence type="ECO:0000256" key="1">
    <source>
        <dbReference type="ARBA" id="ARBA00010646"/>
    </source>
</evidence>
<name>A0ABY2Z0E1_9LACO</name>
<evidence type="ECO:0000313" key="3">
    <source>
        <dbReference type="Proteomes" id="UP000777560"/>
    </source>
</evidence>
<dbReference type="InterPro" id="IPR017853">
    <property type="entry name" value="GH"/>
</dbReference>
<organism evidence="2 3">
    <name type="scientific">Apilactobacillus micheneri</name>
    <dbReference type="NCBI Taxonomy" id="1899430"/>
    <lineage>
        <taxon>Bacteria</taxon>
        <taxon>Bacillati</taxon>
        <taxon>Bacillota</taxon>
        <taxon>Bacilli</taxon>
        <taxon>Lactobacillales</taxon>
        <taxon>Lactobacillaceae</taxon>
        <taxon>Apilactobacillus</taxon>
    </lineage>
</organism>
<sequence length="269" mass="30582">MGKFNIFNDVSSFQSSDIKYFKGLRSAGSKGAVVKVSEGNDYENLSCGQQMMNTFDVFKVFGCYHFFRGMPISESNFFIAMLRKHGVDKTTRLALDVECACLPKYTTNLVNTFLNRCYNAGFHNLSVYGSASWFNSGRIDKTKLVHHALVWVANYGVSQPDVTKADAWQYTDKFLGTDGSYEFNDNFVNPNLDDRTPEYWHIGKRFSVKTNAIKIYSDKNLRHWTGDTLAKSSIFDANPIKVGKIYRLNLANKFGFVTSNCDFTHRIAK</sequence>
<comment type="caution">
    <text evidence="2">The sequence shown here is derived from an EMBL/GenBank/DDBJ whole genome shotgun (WGS) entry which is preliminary data.</text>
</comment>
<dbReference type="PROSITE" id="PS51904">
    <property type="entry name" value="GLYCOSYL_HYDROL_F25_2"/>
    <property type="match status" value="1"/>
</dbReference>
<proteinExistence type="inferred from homology"/>
<protein>
    <submittedName>
        <fullName evidence="2">Autolysin</fullName>
    </submittedName>
</protein>
<dbReference type="Proteomes" id="UP000777560">
    <property type="component" value="Unassembled WGS sequence"/>
</dbReference>